<accession>A0A2I0IAU2</accession>
<feature type="compositionally biased region" description="Polar residues" evidence="1">
    <location>
        <begin position="40"/>
        <end position="53"/>
    </location>
</feature>
<gene>
    <name evidence="2" type="ORF">CRG98_038652</name>
</gene>
<evidence type="ECO:0000256" key="1">
    <source>
        <dbReference type="SAM" id="MobiDB-lite"/>
    </source>
</evidence>
<name>A0A2I0IAU2_PUNGR</name>
<dbReference type="AlphaFoldDB" id="A0A2I0IAU2"/>
<organism evidence="2 3">
    <name type="scientific">Punica granatum</name>
    <name type="common">Pomegranate</name>
    <dbReference type="NCBI Taxonomy" id="22663"/>
    <lineage>
        <taxon>Eukaryota</taxon>
        <taxon>Viridiplantae</taxon>
        <taxon>Streptophyta</taxon>
        <taxon>Embryophyta</taxon>
        <taxon>Tracheophyta</taxon>
        <taxon>Spermatophyta</taxon>
        <taxon>Magnoliopsida</taxon>
        <taxon>eudicotyledons</taxon>
        <taxon>Gunneridae</taxon>
        <taxon>Pentapetalae</taxon>
        <taxon>rosids</taxon>
        <taxon>malvids</taxon>
        <taxon>Myrtales</taxon>
        <taxon>Lythraceae</taxon>
        <taxon>Punica</taxon>
    </lineage>
</organism>
<comment type="caution">
    <text evidence="2">The sequence shown here is derived from an EMBL/GenBank/DDBJ whole genome shotgun (WGS) entry which is preliminary data.</text>
</comment>
<evidence type="ECO:0000313" key="3">
    <source>
        <dbReference type="Proteomes" id="UP000233551"/>
    </source>
</evidence>
<dbReference type="EMBL" id="PGOL01003458">
    <property type="protein sequence ID" value="PKI41124.1"/>
    <property type="molecule type" value="Genomic_DNA"/>
</dbReference>
<reference evidence="2 3" key="1">
    <citation type="submission" date="2017-11" db="EMBL/GenBank/DDBJ databases">
        <title>De-novo sequencing of pomegranate (Punica granatum L.) genome.</title>
        <authorList>
            <person name="Akparov Z."/>
            <person name="Amiraslanov A."/>
            <person name="Hajiyeva S."/>
            <person name="Abbasov M."/>
            <person name="Kaur K."/>
            <person name="Hamwieh A."/>
            <person name="Solovyev V."/>
            <person name="Salamov A."/>
            <person name="Braich B."/>
            <person name="Kosarev P."/>
            <person name="Mahmoud A."/>
            <person name="Hajiyev E."/>
            <person name="Babayeva S."/>
            <person name="Izzatullayeva V."/>
            <person name="Mammadov A."/>
            <person name="Mammadov A."/>
            <person name="Sharifova S."/>
            <person name="Ojaghi J."/>
            <person name="Eynullazada K."/>
            <person name="Bayramov B."/>
            <person name="Abdulazimova A."/>
            <person name="Shahmuradov I."/>
        </authorList>
    </citation>
    <scope>NUCLEOTIDE SEQUENCE [LARGE SCALE GENOMIC DNA]</scope>
    <source>
        <strain evidence="3">cv. AG2017</strain>
        <tissue evidence="2">Leaf</tissue>
    </source>
</reference>
<sequence>MEGLASLNTATRVAIGVGPSLLRDKHFAKSSPPPSIAMINHNSPRLPSIRAQQ</sequence>
<proteinExistence type="predicted"/>
<feature type="non-terminal residue" evidence="2">
    <location>
        <position position="53"/>
    </location>
</feature>
<feature type="region of interest" description="Disordered" evidence="1">
    <location>
        <begin position="27"/>
        <end position="53"/>
    </location>
</feature>
<keyword evidence="3" id="KW-1185">Reference proteome</keyword>
<evidence type="ECO:0000313" key="2">
    <source>
        <dbReference type="EMBL" id="PKI41124.1"/>
    </source>
</evidence>
<protein>
    <submittedName>
        <fullName evidence="2">Uncharacterized protein</fullName>
    </submittedName>
</protein>
<dbReference type="Proteomes" id="UP000233551">
    <property type="component" value="Unassembled WGS sequence"/>
</dbReference>